<evidence type="ECO:0000259" key="2">
    <source>
        <dbReference type="Pfam" id="PF06632"/>
    </source>
</evidence>
<dbReference type="InterPro" id="IPR010585">
    <property type="entry name" value="DNA_repair_prot_XRCC4"/>
</dbReference>
<dbReference type="Proteomes" id="UP001200034">
    <property type="component" value="Unassembled WGS sequence"/>
</dbReference>
<feature type="domain" description="XRCC4 N-terminal" evidence="2">
    <location>
        <begin position="25"/>
        <end position="99"/>
    </location>
</feature>
<dbReference type="PANTHER" id="PTHR28559:SF1">
    <property type="entry name" value="DNA REPAIR PROTEIN XRCC4"/>
    <property type="match status" value="1"/>
</dbReference>
<dbReference type="EMBL" id="JAJJHW010002585">
    <property type="protein sequence ID" value="KAH8369729.1"/>
    <property type="molecule type" value="Genomic_DNA"/>
</dbReference>
<dbReference type="PANTHER" id="PTHR28559">
    <property type="entry name" value="DNA REPAIR PROTEIN XRCC4"/>
    <property type="match status" value="1"/>
</dbReference>
<evidence type="ECO:0000313" key="4">
    <source>
        <dbReference type="Proteomes" id="UP001200034"/>
    </source>
</evidence>
<feature type="non-terminal residue" evidence="3">
    <location>
        <position position="236"/>
    </location>
</feature>
<dbReference type="GO" id="GO:0032807">
    <property type="term" value="C:DNA ligase IV complex"/>
    <property type="evidence" value="ECO:0007669"/>
    <property type="project" value="TreeGrafter"/>
</dbReference>
<protein>
    <recommendedName>
        <fullName evidence="2">XRCC4 N-terminal domain-containing protein</fullName>
    </recommendedName>
</protein>
<dbReference type="InterPro" id="IPR053961">
    <property type="entry name" value="XRCC4_N"/>
</dbReference>
<dbReference type="GO" id="GO:0006303">
    <property type="term" value="P:double-strand break repair via nonhomologous end joining"/>
    <property type="evidence" value="ECO:0007669"/>
    <property type="project" value="TreeGrafter"/>
</dbReference>
<feature type="region of interest" description="Disordered" evidence="1">
    <location>
        <begin position="205"/>
        <end position="236"/>
    </location>
</feature>
<dbReference type="GO" id="GO:0005958">
    <property type="term" value="C:DNA-dependent protein kinase-DNA ligase 4 complex"/>
    <property type="evidence" value="ECO:0007669"/>
    <property type="project" value="TreeGrafter"/>
</dbReference>
<organism evidence="3 4">
    <name type="scientific">Drosophila rubida</name>
    <dbReference type="NCBI Taxonomy" id="30044"/>
    <lineage>
        <taxon>Eukaryota</taxon>
        <taxon>Metazoa</taxon>
        <taxon>Ecdysozoa</taxon>
        <taxon>Arthropoda</taxon>
        <taxon>Hexapoda</taxon>
        <taxon>Insecta</taxon>
        <taxon>Pterygota</taxon>
        <taxon>Neoptera</taxon>
        <taxon>Endopterygota</taxon>
        <taxon>Diptera</taxon>
        <taxon>Brachycera</taxon>
        <taxon>Muscomorpha</taxon>
        <taxon>Ephydroidea</taxon>
        <taxon>Drosophilidae</taxon>
        <taxon>Drosophila</taxon>
    </lineage>
</organism>
<dbReference type="GO" id="GO:0010165">
    <property type="term" value="P:response to X-ray"/>
    <property type="evidence" value="ECO:0007669"/>
    <property type="project" value="TreeGrafter"/>
</dbReference>
<dbReference type="GO" id="GO:0006310">
    <property type="term" value="P:DNA recombination"/>
    <property type="evidence" value="ECO:0007669"/>
    <property type="project" value="InterPro"/>
</dbReference>
<comment type="caution">
    <text evidence="3">The sequence shown here is derived from an EMBL/GenBank/DDBJ whole genome shotgun (WGS) entry which is preliminary data.</text>
</comment>
<sequence length="236" mass="27345">MCEYIVKVLRRTQLSHNETDVKPFIYLHSKWLEDAVELQLYVPTSNSCYKAILKYDEIKSAAEELQLDYNELYIEYKKALTTQMGLQGFDYEVVEEKPKFKLWKCRGFEILYIDEKLRKLSNMQQMLDAAMECGQTSSIAATPSSSQGAADDAKSSGLLQQYENFINDSKLKEKKLLKKFHMLLNTKKRRIEKLESLLGKRKTPVIKDSSDEEVDQDAADPDSDMDHVQLVDDDYE</sequence>
<dbReference type="GO" id="GO:0003677">
    <property type="term" value="F:DNA binding"/>
    <property type="evidence" value="ECO:0007669"/>
    <property type="project" value="InterPro"/>
</dbReference>
<gene>
    <name evidence="3" type="ORF">KR093_000744</name>
</gene>
<evidence type="ECO:0000313" key="3">
    <source>
        <dbReference type="EMBL" id="KAH8369729.1"/>
    </source>
</evidence>
<feature type="compositionally biased region" description="Acidic residues" evidence="1">
    <location>
        <begin position="210"/>
        <end position="223"/>
    </location>
</feature>
<dbReference type="Pfam" id="PF06632">
    <property type="entry name" value="XRCC4"/>
    <property type="match status" value="1"/>
</dbReference>
<reference evidence="3" key="1">
    <citation type="journal article" date="2021" name="Mol. Ecol. Resour.">
        <title>Phylogenomic analyses of the genus Drosophila reveals genomic signals of climate adaptation.</title>
        <authorList>
            <person name="Li F."/>
            <person name="Rane R.V."/>
            <person name="Luria V."/>
            <person name="Xiong Z."/>
            <person name="Chen J."/>
            <person name="Li Z."/>
            <person name="Catullo R.A."/>
            <person name="Griffin P.C."/>
            <person name="Schiffer M."/>
            <person name="Pearce S."/>
            <person name="Lee S.F."/>
            <person name="McElroy K."/>
            <person name="Stocker A."/>
            <person name="Shirriffs J."/>
            <person name="Cockerell F."/>
            <person name="Coppin C."/>
            <person name="Sgro C.M."/>
            <person name="Karger A."/>
            <person name="Cain J.W."/>
            <person name="Weber J.A."/>
            <person name="Santpere G."/>
            <person name="Kirschner M.W."/>
            <person name="Hoffmann A.A."/>
            <person name="Oakeshott J.G."/>
            <person name="Zhang G."/>
        </authorList>
    </citation>
    <scope>NUCLEOTIDE SEQUENCE</scope>
    <source>
        <strain evidence="3">BGI-SZ-2011g</strain>
    </source>
</reference>
<name>A0AAD4JXI8_9MUSC</name>
<dbReference type="AlphaFoldDB" id="A0AAD4JXI8"/>
<dbReference type="SUPFAM" id="SSF58022">
    <property type="entry name" value="XRCC4, C-terminal oligomerization domain"/>
    <property type="match status" value="1"/>
</dbReference>
<keyword evidence="4" id="KW-1185">Reference proteome</keyword>
<proteinExistence type="predicted"/>
<evidence type="ECO:0000256" key="1">
    <source>
        <dbReference type="SAM" id="MobiDB-lite"/>
    </source>
</evidence>
<accession>A0AAD4JXI8</accession>